<comment type="caution">
    <text evidence="11">The sequence shown here is derived from an EMBL/GenBank/DDBJ whole genome shotgun (WGS) entry which is preliminary data.</text>
</comment>
<sequence>MLTTTAREIKNLKMLNHENIVPLLEMIVERKAGDAEANIFLVFPYMEHDLCGYIHSTESVLTVQNLKVFAGQMLDGLAEMHRNKIVHRDLKTANILINNRGLLQIADFGLSRALSSDRPSFTSDDAHYTNMVVTRWYRAPELLVGETMYGPEVDMWSIGCILAEMFTGKVFIMGKSNSHQLLRIFYLIGPPKHGAWERFDSILQYNDVQEDDPSFTRKSIKVQEIVQQAHQGFNNTDTANWNLFKAERELEALIRSLLELNPGKRPTALDARSSPFFHSSLGYSRDMIAPLRQDSRESGSMARNAMSKQMRDDISVDPFHTFGQPPPMAAPAYPPAGQNVGSYQAMVNNIQVVNNAAVNNMFAANANAMMPAGGMGNPPMMARPNLLNVSGMASAPVAQMPGAGRFNNTSNHSTPNRAPQMSFNPPRGPPQNRPPNSLPYGNMVQQGQYQQGPSIRPGGPSGYGQPAFAQNSARLPYAAPVRPLPGSGFLPPRPGLMNGSMHQAPTAPMPGQRPR</sequence>
<evidence type="ECO:0000313" key="12">
    <source>
        <dbReference type="Proteomes" id="UP000812966"/>
    </source>
</evidence>
<dbReference type="Gene3D" id="1.10.510.10">
    <property type="entry name" value="Transferase(Phosphotransferase) domain 1"/>
    <property type="match status" value="1"/>
</dbReference>
<dbReference type="AlphaFoldDB" id="A0A8K0JLC2"/>
<dbReference type="PROSITE" id="PS50011">
    <property type="entry name" value="PROTEIN_KINASE_DOM"/>
    <property type="match status" value="1"/>
</dbReference>
<protein>
    <recommendedName>
        <fullName evidence="10">Protein kinase domain-containing protein</fullName>
    </recommendedName>
</protein>
<keyword evidence="5" id="KW-0547">Nucleotide-binding</keyword>
<proteinExistence type="inferred from homology"/>
<reference evidence="11" key="1">
    <citation type="submission" date="2020-04" db="EMBL/GenBank/DDBJ databases">
        <title>Analysis of mating type loci in Filobasidium floriforme.</title>
        <authorList>
            <person name="Nowrousian M."/>
        </authorList>
    </citation>
    <scope>NUCLEOTIDE SEQUENCE</scope>
    <source>
        <strain evidence="11">CBS 6242</strain>
    </source>
</reference>
<feature type="compositionally biased region" description="Pro residues" evidence="9">
    <location>
        <begin position="426"/>
        <end position="437"/>
    </location>
</feature>
<dbReference type="FunFam" id="1.10.510.10:FF:000624">
    <property type="entry name" value="Mitogen-activated protein kinase"/>
    <property type="match status" value="1"/>
</dbReference>
<dbReference type="GO" id="GO:0005524">
    <property type="term" value="F:ATP binding"/>
    <property type="evidence" value="ECO:0007669"/>
    <property type="project" value="UniProtKB-KW"/>
</dbReference>
<dbReference type="PANTHER" id="PTHR24056:SF233">
    <property type="entry name" value="CYCLIN-DEPENDENT KINASE 9"/>
    <property type="match status" value="1"/>
</dbReference>
<organism evidence="11 12">
    <name type="scientific">Filobasidium floriforme</name>
    <dbReference type="NCBI Taxonomy" id="5210"/>
    <lineage>
        <taxon>Eukaryota</taxon>
        <taxon>Fungi</taxon>
        <taxon>Dikarya</taxon>
        <taxon>Basidiomycota</taxon>
        <taxon>Agaricomycotina</taxon>
        <taxon>Tremellomycetes</taxon>
        <taxon>Filobasidiales</taxon>
        <taxon>Filobasidiaceae</taxon>
        <taxon>Filobasidium</taxon>
    </lineage>
</organism>
<keyword evidence="6" id="KW-0418">Kinase</keyword>
<evidence type="ECO:0000256" key="6">
    <source>
        <dbReference type="ARBA" id="ARBA00022777"/>
    </source>
</evidence>
<comment type="similarity">
    <text evidence="2">Belongs to the protein kinase superfamily. CMGC Ser/Thr protein kinase family. CDC2/CDKX subfamily.</text>
</comment>
<feature type="region of interest" description="Disordered" evidence="9">
    <location>
        <begin position="398"/>
        <end position="515"/>
    </location>
</feature>
<dbReference type="InterPro" id="IPR050108">
    <property type="entry name" value="CDK"/>
</dbReference>
<dbReference type="InterPro" id="IPR008271">
    <property type="entry name" value="Ser/Thr_kinase_AS"/>
</dbReference>
<keyword evidence="3" id="KW-0723">Serine/threonine-protein kinase</keyword>
<evidence type="ECO:0000259" key="10">
    <source>
        <dbReference type="PROSITE" id="PS50011"/>
    </source>
</evidence>
<evidence type="ECO:0000256" key="5">
    <source>
        <dbReference type="ARBA" id="ARBA00022741"/>
    </source>
</evidence>
<dbReference type="Proteomes" id="UP000812966">
    <property type="component" value="Unassembled WGS sequence"/>
</dbReference>
<dbReference type="GO" id="GO:0005634">
    <property type="term" value="C:nucleus"/>
    <property type="evidence" value="ECO:0007669"/>
    <property type="project" value="UniProtKB-SubCell"/>
</dbReference>
<evidence type="ECO:0000256" key="2">
    <source>
        <dbReference type="ARBA" id="ARBA00006485"/>
    </source>
</evidence>
<gene>
    <name evidence="11" type="ORF">FFLO_03137</name>
</gene>
<name>A0A8K0JLC2_9TREE</name>
<evidence type="ECO:0000256" key="1">
    <source>
        <dbReference type="ARBA" id="ARBA00004123"/>
    </source>
</evidence>
<dbReference type="EMBL" id="JABELV010000055">
    <property type="protein sequence ID" value="KAG7549024.1"/>
    <property type="molecule type" value="Genomic_DNA"/>
</dbReference>
<keyword evidence="8" id="KW-0539">Nucleus</keyword>
<dbReference type="SMART" id="SM00220">
    <property type="entry name" value="S_TKc"/>
    <property type="match status" value="1"/>
</dbReference>
<evidence type="ECO:0000256" key="8">
    <source>
        <dbReference type="ARBA" id="ARBA00023242"/>
    </source>
</evidence>
<evidence type="ECO:0000256" key="3">
    <source>
        <dbReference type="ARBA" id="ARBA00022527"/>
    </source>
</evidence>
<keyword evidence="4" id="KW-0808">Transferase</keyword>
<dbReference type="GO" id="GO:0004693">
    <property type="term" value="F:cyclin-dependent protein serine/threonine kinase activity"/>
    <property type="evidence" value="ECO:0007669"/>
    <property type="project" value="TreeGrafter"/>
</dbReference>
<dbReference type="PANTHER" id="PTHR24056">
    <property type="entry name" value="CELL DIVISION PROTEIN KINASE"/>
    <property type="match status" value="1"/>
</dbReference>
<evidence type="ECO:0000256" key="9">
    <source>
        <dbReference type="SAM" id="MobiDB-lite"/>
    </source>
</evidence>
<dbReference type="InterPro" id="IPR000719">
    <property type="entry name" value="Prot_kinase_dom"/>
</dbReference>
<evidence type="ECO:0000256" key="4">
    <source>
        <dbReference type="ARBA" id="ARBA00022679"/>
    </source>
</evidence>
<dbReference type="SUPFAM" id="SSF56112">
    <property type="entry name" value="Protein kinase-like (PK-like)"/>
    <property type="match status" value="1"/>
</dbReference>
<feature type="compositionally biased region" description="Polar residues" evidence="9">
    <location>
        <begin position="443"/>
        <end position="453"/>
    </location>
</feature>
<evidence type="ECO:0000313" key="11">
    <source>
        <dbReference type="EMBL" id="KAG7549024.1"/>
    </source>
</evidence>
<keyword evidence="7" id="KW-0067">ATP-binding</keyword>
<keyword evidence="12" id="KW-1185">Reference proteome</keyword>
<dbReference type="Gene3D" id="3.30.200.20">
    <property type="entry name" value="Phosphorylase Kinase, domain 1"/>
    <property type="match status" value="1"/>
</dbReference>
<evidence type="ECO:0000256" key="7">
    <source>
        <dbReference type="ARBA" id="ARBA00022840"/>
    </source>
</evidence>
<accession>A0A8K0JLC2</accession>
<feature type="compositionally biased region" description="Polar residues" evidence="9">
    <location>
        <begin position="406"/>
        <end position="423"/>
    </location>
</feature>
<dbReference type="Pfam" id="PF00069">
    <property type="entry name" value="Pkinase"/>
    <property type="match status" value="1"/>
</dbReference>
<dbReference type="PROSITE" id="PS00108">
    <property type="entry name" value="PROTEIN_KINASE_ST"/>
    <property type="match status" value="1"/>
</dbReference>
<dbReference type="InterPro" id="IPR011009">
    <property type="entry name" value="Kinase-like_dom_sf"/>
</dbReference>
<dbReference type="OrthoDB" id="4062651at2759"/>
<comment type="subcellular location">
    <subcellularLocation>
        <location evidence="1">Nucleus</location>
    </subcellularLocation>
</comment>
<feature type="domain" description="Protein kinase" evidence="10">
    <location>
        <begin position="1"/>
        <end position="277"/>
    </location>
</feature>